<dbReference type="eggNOG" id="COG4339">
    <property type="taxonomic scope" value="Bacteria"/>
</dbReference>
<dbReference type="STRING" id="235985.SAMN05414137_10153"/>
<accession>A0A1H7FAM1</accession>
<sequence length="222" mass="24815">MPEPSHPDRTLVEALLARWTALFATPEAEPYGEQLLRRWSEPQRKYHTLRHLAATLQVVDRLAGHADDADLVRLAAWFHDAVYAPDRTENEERSARLAERVLPELGVSDEAIAEVARLVRLTAEHDPAPGDHNGEVLCDADLAILGAPPEIYAGYVSAVRAEYAFVPDEDFRKGRAEILTRLLTKKPSLYRTQPAQSTFGPRAEANLRSELARLRDKVPPVT</sequence>
<dbReference type="RefSeq" id="WP_042453596.1">
    <property type="nucleotide sequence ID" value="NZ_BBPN01000029.1"/>
</dbReference>
<protein>
    <submittedName>
        <fullName evidence="2">Predicted metal-dependent phosphohydrolase, HD superfamily</fullName>
    </submittedName>
</protein>
<dbReference type="PANTHER" id="PTHR21174:SF0">
    <property type="entry name" value="HD PHOSPHOHYDROLASE FAMILY PROTEIN-RELATED"/>
    <property type="match status" value="1"/>
</dbReference>
<reference evidence="3" key="1">
    <citation type="submission" date="2016-10" db="EMBL/GenBank/DDBJ databases">
        <authorList>
            <person name="Varghese N."/>
        </authorList>
    </citation>
    <scope>NUCLEOTIDE SEQUENCE [LARGE SCALE GENOMIC DNA]</scope>
    <source>
        <strain evidence="3">DSM 45096 / BCRC 16803 / CGMCC 4.1857 / CIP 109030 / JCM 12277 / KCTC 19219 / NBRC 100920 / 33214</strain>
    </source>
</reference>
<dbReference type="EMBL" id="FOAZ01000001">
    <property type="protein sequence ID" value="SEK20255.1"/>
    <property type="molecule type" value="Genomic_DNA"/>
</dbReference>
<dbReference type="Proteomes" id="UP000183015">
    <property type="component" value="Unassembled WGS sequence"/>
</dbReference>
<dbReference type="Gene3D" id="1.10.3210.10">
    <property type="entry name" value="Hypothetical protein af1432"/>
    <property type="match status" value="1"/>
</dbReference>
<dbReference type="AlphaFoldDB" id="A0A1H7FAM1"/>
<evidence type="ECO:0000313" key="2">
    <source>
        <dbReference type="EMBL" id="SEK20255.1"/>
    </source>
</evidence>
<dbReference type="PANTHER" id="PTHR21174">
    <property type="match status" value="1"/>
</dbReference>
<evidence type="ECO:0000259" key="1">
    <source>
        <dbReference type="Pfam" id="PF01966"/>
    </source>
</evidence>
<feature type="domain" description="HD" evidence="1">
    <location>
        <begin position="49"/>
        <end position="141"/>
    </location>
</feature>
<dbReference type="Pfam" id="PF01966">
    <property type="entry name" value="HD"/>
    <property type="match status" value="1"/>
</dbReference>
<proteinExistence type="predicted"/>
<dbReference type="GO" id="GO:0016787">
    <property type="term" value="F:hydrolase activity"/>
    <property type="evidence" value="ECO:0007669"/>
    <property type="project" value="UniProtKB-KW"/>
</dbReference>
<name>A0A1H7FAM1_STRJI</name>
<dbReference type="InterPro" id="IPR009218">
    <property type="entry name" value="HD_phosphohydro"/>
</dbReference>
<keyword evidence="2" id="KW-0378">Hydrolase</keyword>
<gene>
    <name evidence="2" type="ORF">SAMN05414137_10153</name>
</gene>
<dbReference type="PIRSF" id="PIRSF035170">
    <property type="entry name" value="HD_phosphohydro"/>
    <property type="match status" value="1"/>
</dbReference>
<evidence type="ECO:0000313" key="3">
    <source>
        <dbReference type="Proteomes" id="UP000183015"/>
    </source>
</evidence>
<keyword evidence="3" id="KW-1185">Reference proteome</keyword>
<organism evidence="2 3">
    <name type="scientific">Streptacidiphilus jiangxiensis</name>
    <dbReference type="NCBI Taxonomy" id="235985"/>
    <lineage>
        <taxon>Bacteria</taxon>
        <taxon>Bacillati</taxon>
        <taxon>Actinomycetota</taxon>
        <taxon>Actinomycetes</taxon>
        <taxon>Kitasatosporales</taxon>
        <taxon>Streptomycetaceae</taxon>
        <taxon>Streptacidiphilus</taxon>
    </lineage>
</organism>
<dbReference type="InterPro" id="IPR006674">
    <property type="entry name" value="HD_domain"/>
</dbReference>
<dbReference type="OrthoDB" id="9808993at2"/>
<dbReference type="SUPFAM" id="SSF109604">
    <property type="entry name" value="HD-domain/PDEase-like"/>
    <property type="match status" value="1"/>
</dbReference>